<dbReference type="RefSeq" id="WP_310866463.1">
    <property type="nucleotide sequence ID" value="NZ_JAVLSF010000774.1"/>
</dbReference>
<dbReference type="EMBL" id="JAVLSF010000774">
    <property type="protein sequence ID" value="MDR9778398.1"/>
    <property type="molecule type" value="Genomic_DNA"/>
</dbReference>
<feature type="non-terminal residue" evidence="1">
    <location>
        <position position="1"/>
    </location>
</feature>
<reference evidence="1" key="1">
    <citation type="submission" date="2023-04" db="EMBL/GenBank/DDBJ databases">
        <title>Genomic characterization of faba bean (Vicia faba) microsymbionts in Mexican soils.</title>
        <authorList>
            <person name="Rivera Orduna F.N."/>
            <person name="Guevara-Luna J."/>
            <person name="Yan J."/>
            <person name="Arroyo-Herrera I."/>
            <person name="Li Y."/>
            <person name="Vasquez-Murrieta M.S."/>
            <person name="Wang E.T."/>
        </authorList>
    </citation>
    <scope>NUCLEOTIDE SEQUENCE</scope>
    <source>
        <strain evidence="1">CH26</strain>
    </source>
</reference>
<evidence type="ECO:0000313" key="1">
    <source>
        <dbReference type="EMBL" id="MDR9778398.1"/>
    </source>
</evidence>
<accession>A0AAJ2LQU1</accession>
<organism evidence="1 2">
    <name type="scientific">Rhizobium hidalgonense</name>
    <dbReference type="NCBI Taxonomy" id="1538159"/>
    <lineage>
        <taxon>Bacteria</taxon>
        <taxon>Pseudomonadati</taxon>
        <taxon>Pseudomonadota</taxon>
        <taxon>Alphaproteobacteria</taxon>
        <taxon>Hyphomicrobiales</taxon>
        <taxon>Rhizobiaceae</taxon>
        <taxon>Rhizobium/Agrobacterium group</taxon>
        <taxon>Rhizobium</taxon>
    </lineage>
</organism>
<protein>
    <submittedName>
        <fullName evidence="1">Uncharacterized protein</fullName>
    </submittedName>
</protein>
<proteinExistence type="predicted"/>
<comment type="caution">
    <text evidence="1">The sequence shown here is derived from an EMBL/GenBank/DDBJ whole genome shotgun (WGS) entry which is preliminary data.</text>
</comment>
<evidence type="ECO:0000313" key="2">
    <source>
        <dbReference type="Proteomes" id="UP001268610"/>
    </source>
</evidence>
<name>A0AAJ2LQU1_9HYPH</name>
<sequence length="97" mass="11152">SDKGEIPEEFYKQWIDILISPLDGQYDFAKNTAHHDAVIMAKKSLKYWDSFLPSAETMMLNRTISGQYWNMISLKVNDNFRPLLQEVVKLPGIASSD</sequence>
<dbReference type="AlphaFoldDB" id="A0AAJ2LQU1"/>
<dbReference type="Proteomes" id="UP001268610">
    <property type="component" value="Unassembled WGS sequence"/>
</dbReference>
<gene>
    <name evidence="1" type="ORF">RJJ65_38310</name>
</gene>